<gene>
    <name evidence="1" type="ORF">CY34DRAFT_800049</name>
</gene>
<organism evidence="1 2">
    <name type="scientific">Suillus luteus UH-Slu-Lm8-n1</name>
    <dbReference type="NCBI Taxonomy" id="930992"/>
    <lineage>
        <taxon>Eukaryota</taxon>
        <taxon>Fungi</taxon>
        <taxon>Dikarya</taxon>
        <taxon>Basidiomycota</taxon>
        <taxon>Agaricomycotina</taxon>
        <taxon>Agaricomycetes</taxon>
        <taxon>Agaricomycetidae</taxon>
        <taxon>Boletales</taxon>
        <taxon>Suillineae</taxon>
        <taxon>Suillaceae</taxon>
        <taxon>Suillus</taxon>
    </lineage>
</organism>
<protein>
    <submittedName>
        <fullName evidence="1">Uncharacterized protein</fullName>
    </submittedName>
</protein>
<reference evidence="2" key="2">
    <citation type="submission" date="2015-01" db="EMBL/GenBank/DDBJ databases">
        <title>Evolutionary Origins and Diversification of the Mycorrhizal Mutualists.</title>
        <authorList>
            <consortium name="DOE Joint Genome Institute"/>
            <consortium name="Mycorrhizal Genomics Consortium"/>
            <person name="Kohler A."/>
            <person name="Kuo A."/>
            <person name="Nagy L.G."/>
            <person name="Floudas D."/>
            <person name="Copeland A."/>
            <person name="Barry K.W."/>
            <person name="Cichocki N."/>
            <person name="Veneault-Fourrey C."/>
            <person name="LaButti K."/>
            <person name="Lindquist E.A."/>
            <person name="Lipzen A."/>
            <person name="Lundell T."/>
            <person name="Morin E."/>
            <person name="Murat C."/>
            <person name="Riley R."/>
            <person name="Ohm R."/>
            <person name="Sun H."/>
            <person name="Tunlid A."/>
            <person name="Henrissat B."/>
            <person name="Grigoriev I.V."/>
            <person name="Hibbett D.S."/>
            <person name="Martin F."/>
        </authorList>
    </citation>
    <scope>NUCLEOTIDE SEQUENCE [LARGE SCALE GENOMIC DNA]</scope>
    <source>
        <strain evidence="2">UH-Slu-Lm8-n1</strain>
    </source>
</reference>
<dbReference type="AlphaFoldDB" id="A0A0D0BL66"/>
<sequence>MAAHAEQLQRHDISCFDICRAVYGIMGLAGMFLRATSCIKLDPGWRALGMSLQTVLSAHSAHWASNIDFARPARHGRMEATVRVLIRNAQ</sequence>
<keyword evidence="2" id="KW-1185">Reference proteome</keyword>
<evidence type="ECO:0000313" key="2">
    <source>
        <dbReference type="Proteomes" id="UP000054485"/>
    </source>
</evidence>
<name>A0A0D0BL66_9AGAM</name>
<dbReference type="Proteomes" id="UP000054485">
    <property type="component" value="Unassembled WGS sequence"/>
</dbReference>
<dbReference type="InParanoid" id="A0A0D0BL66"/>
<accession>A0A0D0BL66</accession>
<evidence type="ECO:0000313" key="1">
    <source>
        <dbReference type="EMBL" id="KIK46712.1"/>
    </source>
</evidence>
<proteinExistence type="predicted"/>
<reference evidence="1 2" key="1">
    <citation type="submission" date="2014-04" db="EMBL/GenBank/DDBJ databases">
        <authorList>
            <consortium name="DOE Joint Genome Institute"/>
            <person name="Kuo A."/>
            <person name="Ruytinx J."/>
            <person name="Rineau F."/>
            <person name="Colpaert J."/>
            <person name="Kohler A."/>
            <person name="Nagy L.G."/>
            <person name="Floudas D."/>
            <person name="Copeland A."/>
            <person name="Barry K.W."/>
            <person name="Cichocki N."/>
            <person name="Veneault-Fourrey C."/>
            <person name="LaButti K."/>
            <person name="Lindquist E.A."/>
            <person name="Lipzen A."/>
            <person name="Lundell T."/>
            <person name="Morin E."/>
            <person name="Murat C."/>
            <person name="Sun H."/>
            <person name="Tunlid A."/>
            <person name="Henrissat B."/>
            <person name="Grigoriev I.V."/>
            <person name="Hibbett D.S."/>
            <person name="Martin F."/>
            <person name="Nordberg H.P."/>
            <person name="Cantor M.N."/>
            <person name="Hua S.X."/>
        </authorList>
    </citation>
    <scope>NUCLEOTIDE SEQUENCE [LARGE SCALE GENOMIC DNA]</scope>
    <source>
        <strain evidence="1 2">UH-Slu-Lm8-n1</strain>
    </source>
</reference>
<dbReference type="HOGENOM" id="CLU_2442335_0_0_1"/>
<dbReference type="EMBL" id="KN835155">
    <property type="protein sequence ID" value="KIK46712.1"/>
    <property type="molecule type" value="Genomic_DNA"/>
</dbReference>